<evidence type="ECO:0000313" key="1">
    <source>
        <dbReference type="EMBL" id="KAK9235064.1"/>
    </source>
</evidence>
<dbReference type="Proteomes" id="UP001433508">
    <property type="component" value="Unassembled WGS sequence"/>
</dbReference>
<name>A0ACC3SVA7_LIPKO</name>
<protein>
    <submittedName>
        <fullName evidence="1">Uncharacterized protein</fullName>
    </submittedName>
</protein>
<sequence length="199" mass="23267">MGQQSESDNDGCYGDIKMPECVRNVHPIVHETEHMFAWIYGHEVPDDYTGSNRQVMSIEMTEEMNELLNNGATDEQMPERYSGYFSVKDDAYYRWVSVTIPERTDNNTYLGNITIPQCIREVHPIVHETEHMFAWIYGHEVPDDYTGSNRQVMSIEMTEEMNELLNNGATDEQMQERYSGYFSVKDDAYYRWDSHEESG</sequence>
<organism evidence="1 2">
    <name type="scientific">Lipomyces kononenkoae</name>
    <name type="common">Yeast</name>
    <dbReference type="NCBI Taxonomy" id="34357"/>
    <lineage>
        <taxon>Eukaryota</taxon>
        <taxon>Fungi</taxon>
        <taxon>Dikarya</taxon>
        <taxon>Ascomycota</taxon>
        <taxon>Saccharomycotina</taxon>
        <taxon>Lipomycetes</taxon>
        <taxon>Lipomycetales</taxon>
        <taxon>Lipomycetaceae</taxon>
        <taxon>Lipomyces</taxon>
    </lineage>
</organism>
<proteinExistence type="predicted"/>
<evidence type="ECO:0000313" key="2">
    <source>
        <dbReference type="Proteomes" id="UP001433508"/>
    </source>
</evidence>
<comment type="caution">
    <text evidence="1">The sequence shown here is derived from an EMBL/GenBank/DDBJ whole genome shotgun (WGS) entry which is preliminary data.</text>
</comment>
<accession>A0ACC3SVA7</accession>
<reference evidence="2" key="1">
    <citation type="journal article" date="2024" name="Front. Bioeng. Biotechnol.">
        <title>Genome-scale model development and genomic sequencing of the oleaginous clade Lipomyces.</title>
        <authorList>
            <person name="Czajka J.J."/>
            <person name="Han Y."/>
            <person name="Kim J."/>
            <person name="Mondo S.J."/>
            <person name="Hofstad B.A."/>
            <person name="Robles A."/>
            <person name="Haridas S."/>
            <person name="Riley R."/>
            <person name="LaButti K."/>
            <person name="Pangilinan J."/>
            <person name="Andreopoulos W."/>
            <person name="Lipzen A."/>
            <person name="Yan J."/>
            <person name="Wang M."/>
            <person name="Ng V."/>
            <person name="Grigoriev I.V."/>
            <person name="Spatafora J.W."/>
            <person name="Magnuson J.K."/>
            <person name="Baker S.E."/>
            <person name="Pomraning K.R."/>
        </authorList>
    </citation>
    <scope>NUCLEOTIDE SEQUENCE [LARGE SCALE GENOMIC DNA]</scope>
    <source>
        <strain evidence="2">CBS 7786</strain>
    </source>
</reference>
<keyword evidence="2" id="KW-1185">Reference proteome</keyword>
<dbReference type="EMBL" id="MU971433">
    <property type="protein sequence ID" value="KAK9235064.1"/>
    <property type="molecule type" value="Genomic_DNA"/>
</dbReference>
<gene>
    <name evidence="1" type="ORF">V1525DRAFT_286583</name>
</gene>